<dbReference type="PROSITE" id="PS51819">
    <property type="entry name" value="VOC"/>
    <property type="match status" value="1"/>
</dbReference>
<feature type="domain" description="VOC" evidence="1">
    <location>
        <begin position="9"/>
        <end position="125"/>
    </location>
</feature>
<reference evidence="2 3" key="1">
    <citation type="submission" date="2018-06" db="EMBL/GenBank/DDBJ databases">
        <authorList>
            <consortium name="Pathogen Informatics"/>
            <person name="Doyle S."/>
        </authorList>
    </citation>
    <scope>NUCLEOTIDE SEQUENCE [LARGE SCALE GENOMIC DNA]</scope>
    <source>
        <strain evidence="2 3">NCTC11807</strain>
    </source>
</reference>
<dbReference type="EC" id="1.13.11.2" evidence="2"/>
<keyword evidence="2" id="KW-0560">Oxidoreductase</keyword>
<dbReference type="RefSeq" id="WP_115313542.1">
    <property type="nucleotide sequence ID" value="NZ_CP066042.1"/>
</dbReference>
<dbReference type="PANTHER" id="PTHR43279:SF1">
    <property type="entry name" value="CATECHOL-2,3-DIOXYGENASE"/>
    <property type="match status" value="1"/>
</dbReference>
<evidence type="ECO:0000313" key="3">
    <source>
        <dbReference type="Proteomes" id="UP000255425"/>
    </source>
</evidence>
<protein>
    <submittedName>
        <fullName evidence="2">Glyoxalase</fullName>
        <ecNumber evidence="2">1.13.11.2</ecNumber>
    </submittedName>
</protein>
<name>A0A380H625_9STAP</name>
<organism evidence="2 3">
    <name type="scientific">Staphylococcus saccharolyticus</name>
    <dbReference type="NCBI Taxonomy" id="33028"/>
    <lineage>
        <taxon>Bacteria</taxon>
        <taxon>Bacillati</taxon>
        <taxon>Bacillota</taxon>
        <taxon>Bacilli</taxon>
        <taxon>Bacillales</taxon>
        <taxon>Staphylococcaceae</taxon>
        <taxon>Staphylococcus</taxon>
    </lineage>
</organism>
<proteinExistence type="predicted"/>
<dbReference type="SUPFAM" id="SSF54593">
    <property type="entry name" value="Glyoxalase/Bleomycin resistance protein/Dihydroxybiphenyl dioxygenase"/>
    <property type="match status" value="2"/>
</dbReference>
<dbReference type="AlphaFoldDB" id="A0A380H625"/>
<dbReference type="GO" id="GO:0018577">
    <property type="term" value="F:catechol 2,3-dioxygenase activity"/>
    <property type="evidence" value="ECO:0007669"/>
    <property type="project" value="UniProtKB-EC"/>
</dbReference>
<dbReference type="Gene3D" id="3.10.180.10">
    <property type="entry name" value="2,3-Dihydroxybiphenyl 1,2-Dioxygenase, domain 1"/>
    <property type="match status" value="1"/>
</dbReference>
<dbReference type="Proteomes" id="UP000255425">
    <property type="component" value="Unassembled WGS sequence"/>
</dbReference>
<sequence>MFHNKNANFVNGVTINVKDKQVIKAFYEEVLGFNLVNESMTAVRYEVGDSNQFITFNEIQNGREPITSESGLFHIGILLPNLSSLADLLVQLSDFEISVNGGEQSVATCLFIEDPEGNALKFYVDQDIDSWIDEEENRIRMDIAPINVPRLLKQVSDEKWQGIPDKTKLGSLHLKTIRISEVKSYYLNYFGLEESAHMDDYSLFLASNYYYNHLAINQWLSSIKRVDNENTYGLAMIDFHYPQTAHKSLKGPDGLYFRFNRIEVE</sequence>
<gene>
    <name evidence="2" type="primary">catE</name>
    <name evidence="2" type="ORF">NCTC11807_01865</name>
</gene>
<dbReference type="InterPro" id="IPR029068">
    <property type="entry name" value="Glyas_Bleomycin-R_OHBP_Dase"/>
</dbReference>
<accession>A0A380H625</accession>
<dbReference type="GeneID" id="63936151"/>
<dbReference type="Pfam" id="PF00903">
    <property type="entry name" value="Glyoxalase"/>
    <property type="match status" value="1"/>
</dbReference>
<evidence type="ECO:0000313" key="2">
    <source>
        <dbReference type="EMBL" id="SUM72356.1"/>
    </source>
</evidence>
<dbReference type="InterPro" id="IPR037523">
    <property type="entry name" value="VOC_core"/>
</dbReference>
<dbReference type="EMBL" id="UHDZ01000001">
    <property type="protein sequence ID" value="SUM72356.1"/>
    <property type="molecule type" value="Genomic_DNA"/>
</dbReference>
<dbReference type="PANTHER" id="PTHR43279">
    <property type="entry name" value="CATECHOL-2,3-DIOXYGENASE"/>
    <property type="match status" value="1"/>
</dbReference>
<dbReference type="InterPro" id="IPR004360">
    <property type="entry name" value="Glyas_Fos-R_dOase_dom"/>
</dbReference>
<keyword evidence="3" id="KW-1185">Reference proteome</keyword>
<evidence type="ECO:0000259" key="1">
    <source>
        <dbReference type="PROSITE" id="PS51819"/>
    </source>
</evidence>